<dbReference type="Gene3D" id="3.30.420.10">
    <property type="entry name" value="Ribonuclease H-like superfamily/Ribonuclease H"/>
    <property type="match status" value="1"/>
</dbReference>
<proteinExistence type="predicted"/>
<name>A0A814U1C6_9BILA</name>
<dbReference type="AlphaFoldDB" id="A0A814U1C6"/>
<protein>
    <recommendedName>
        <fullName evidence="5">Transposase</fullName>
    </recommendedName>
</protein>
<accession>A0A814U1C6</accession>
<dbReference type="PANTHER" id="PTHR46060:SF1">
    <property type="entry name" value="MARINER MOS1 TRANSPOSASE-LIKE PROTEIN"/>
    <property type="match status" value="1"/>
</dbReference>
<evidence type="ECO:0000313" key="3">
    <source>
        <dbReference type="Proteomes" id="UP000663854"/>
    </source>
</evidence>
<dbReference type="InterPro" id="IPR052709">
    <property type="entry name" value="Transposase-MT_Hybrid"/>
</dbReference>
<dbReference type="InterPro" id="IPR036397">
    <property type="entry name" value="RNaseH_sf"/>
</dbReference>
<organism evidence="1 3">
    <name type="scientific">Rotaria sordida</name>
    <dbReference type="NCBI Taxonomy" id="392033"/>
    <lineage>
        <taxon>Eukaryota</taxon>
        <taxon>Metazoa</taxon>
        <taxon>Spiralia</taxon>
        <taxon>Gnathifera</taxon>
        <taxon>Rotifera</taxon>
        <taxon>Eurotatoria</taxon>
        <taxon>Bdelloidea</taxon>
        <taxon>Philodinida</taxon>
        <taxon>Philodinidae</taxon>
        <taxon>Rotaria</taxon>
    </lineage>
</organism>
<reference evidence="1" key="1">
    <citation type="submission" date="2021-02" db="EMBL/GenBank/DDBJ databases">
        <authorList>
            <person name="Nowell W R."/>
        </authorList>
    </citation>
    <scope>NUCLEOTIDE SEQUENCE</scope>
</reference>
<sequence length="350" mass="41327">MDKENFRFYIKVRTAFNVEATTIHDELRTVFGDEAPSYRTIARWAQWFREGREEIEDEERSGRPVAGSTPENIEEIRSIVSDDPHFTIAELQEYTDLSYGTVHRILSDHVELRKITARYIPKQLTDYRRSERVRICKENLSRFTEGGWRLSDVVTGDDSWFFHQQTGRKVSNAAWVAKDDLLPTIVRRNKFASKTLFCIFFKSTGPLLIHRVERGQIINHQYYIENCLQPVIEEIKKQRPRSDTHAIKFHHDNGGPHFHKDVLDYLHSEGITVVPQPPNSPDLSPCDFWLFDLIKRNLTDQTDSKSLHNAITEFMYSLDKEEYRKTFDKWIQRMELCVDNQGHYFEHLMK</sequence>
<dbReference type="EMBL" id="CAJNOH010001045">
    <property type="protein sequence ID" value="CAF1168251.1"/>
    <property type="molecule type" value="Genomic_DNA"/>
</dbReference>
<evidence type="ECO:0000313" key="1">
    <source>
        <dbReference type="EMBL" id="CAF1168251.1"/>
    </source>
</evidence>
<dbReference type="EMBL" id="CAJNOL010001801">
    <property type="protein sequence ID" value="CAF1420867.1"/>
    <property type="molecule type" value="Genomic_DNA"/>
</dbReference>
<evidence type="ECO:0008006" key="5">
    <source>
        <dbReference type="Google" id="ProtNLM"/>
    </source>
</evidence>
<dbReference type="Proteomes" id="UP000663854">
    <property type="component" value="Unassembled WGS sequence"/>
</dbReference>
<dbReference type="Proteomes" id="UP000663870">
    <property type="component" value="Unassembled WGS sequence"/>
</dbReference>
<comment type="caution">
    <text evidence="1">The sequence shown here is derived from an EMBL/GenBank/DDBJ whole genome shotgun (WGS) entry which is preliminary data.</text>
</comment>
<evidence type="ECO:0000313" key="2">
    <source>
        <dbReference type="EMBL" id="CAF1420867.1"/>
    </source>
</evidence>
<dbReference type="GO" id="GO:0003676">
    <property type="term" value="F:nucleic acid binding"/>
    <property type="evidence" value="ECO:0007669"/>
    <property type="project" value="InterPro"/>
</dbReference>
<gene>
    <name evidence="2" type="ORF">JXQ802_LOCUS35847</name>
    <name evidence="1" type="ORF">PYM288_LOCUS23124</name>
</gene>
<dbReference type="Pfam" id="PF13565">
    <property type="entry name" value="HTH_32"/>
    <property type="match status" value="1"/>
</dbReference>
<keyword evidence="4" id="KW-1185">Reference proteome</keyword>
<evidence type="ECO:0000313" key="4">
    <source>
        <dbReference type="Proteomes" id="UP000663870"/>
    </source>
</evidence>
<dbReference type="InterPro" id="IPR001888">
    <property type="entry name" value="Transposase_1"/>
</dbReference>
<dbReference type="Pfam" id="PF01359">
    <property type="entry name" value="Transposase_1"/>
    <property type="match status" value="1"/>
</dbReference>
<dbReference type="PANTHER" id="PTHR46060">
    <property type="entry name" value="MARINER MOS1 TRANSPOSASE-LIKE PROTEIN"/>
    <property type="match status" value="1"/>
</dbReference>